<evidence type="ECO:0000259" key="11">
    <source>
        <dbReference type="Pfam" id="PF01406"/>
    </source>
</evidence>
<keyword evidence="7 10" id="KW-0067">ATP-binding</keyword>
<feature type="short sequence motif" description="'KMSKS' region" evidence="10">
    <location>
        <begin position="285"/>
        <end position="289"/>
    </location>
</feature>
<evidence type="ECO:0000256" key="6">
    <source>
        <dbReference type="ARBA" id="ARBA00022833"/>
    </source>
</evidence>
<comment type="cofactor">
    <cofactor evidence="10">
        <name>Zn(2+)</name>
        <dbReference type="ChEBI" id="CHEBI:29105"/>
    </cofactor>
    <text evidence="10">Binds 1 zinc ion per subunit.</text>
</comment>
<dbReference type="InterPro" id="IPR009080">
    <property type="entry name" value="tRNAsynth_Ia_anticodon-bd"/>
</dbReference>
<evidence type="ECO:0000256" key="3">
    <source>
        <dbReference type="ARBA" id="ARBA00022598"/>
    </source>
</evidence>
<feature type="binding site" evidence="10">
    <location>
        <position position="255"/>
    </location>
    <ligand>
        <name>Zn(2+)</name>
        <dbReference type="ChEBI" id="CHEBI:29105"/>
    </ligand>
</feature>
<keyword evidence="4 10" id="KW-0479">Metal-binding</keyword>
<accession>A0A5D9C130</accession>
<sequence length="508" mass="55920">MTQPSGAPLMLFDSLTRSTRTFAPIDPDMARVYSCGPTVYDFAHLGNLRAYVFTDTLRRVLNWKGWPVNHVINITDVGHLTSDADAGDDKMEAAAARQNRTIWDIAAFYTDAFKTDLAALNIRTPTIWSVATDHIQDMIAFAREIEVHGASYELDSGLYFDTSKVPDYGRLAGARGDEVVGRIAEVEGKRNPADFALWRRSADGEQRQMEWLSPWGPGAPGWHLECSVMSMKYLGAQFDIHTGGIDHREIHHCNEIAQNQAFTGSEKSGANFWMHNNFLVDRGGKMSKSKGGFATLASVIAKGVHPLAYRLLCLSAHYRSELEFSPEALAAALTRLGRLVLAVEQLRAQIGDPDWLPLVAESEKSKGAAFAYQRSVIEAGLSAPAVKLIAQFDEALSADLMVPQALPLIEQAATAKAIPADERLRLVATMDLALGLNLLGTRRIDLRQRPDDAVISEDEIEAVIAERQAARAAKDFAESDRLRDDLAVKGVQVMDGAGDMRWDWLLSL</sequence>
<dbReference type="Proteomes" id="UP000322077">
    <property type="component" value="Unassembled WGS sequence"/>
</dbReference>
<protein>
    <recommendedName>
        <fullName evidence="10">Cysteine--tRNA ligase</fullName>
        <ecNumber evidence="10">6.1.1.16</ecNumber>
    </recommendedName>
    <alternativeName>
        <fullName evidence="10">Cysteinyl-tRNA synthetase</fullName>
        <shortName evidence="10">CysRS</shortName>
    </alternativeName>
</protein>
<dbReference type="Gene3D" id="1.20.120.1910">
    <property type="entry name" value="Cysteine-tRNA ligase, C-terminal anti-codon recognition domain"/>
    <property type="match status" value="1"/>
</dbReference>
<reference evidence="13 14" key="1">
    <citation type="submission" date="2019-08" db="EMBL/GenBank/DDBJ databases">
        <authorList>
            <person name="Wang G."/>
            <person name="Xu Z."/>
        </authorList>
    </citation>
    <scope>NUCLEOTIDE SEQUENCE [LARGE SCALE GENOMIC DNA]</scope>
    <source>
        <strain evidence="13 14">ZX</strain>
    </source>
</reference>
<keyword evidence="9 10" id="KW-0030">Aminoacyl-tRNA synthetase</keyword>
<keyword evidence="10" id="KW-0963">Cytoplasm</keyword>
<comment type="caution">
    <text evidence="13">The sequence shown here is derived from an EMBL/GenBank/DDBJ whole genome shotgun (WGS) entry which is preliminary data.</text>
</comment>
<dbReference type="SUPFAM" id="SSF47323">
    <property type="entry name" value="Anticodon-binding domain of a subclass of class I aminoacyl-tRNA synthetases"/>
    <property type="match status" value="1"/>
</dbReference>
<dbReference type="InterPro" id="IPR014729">
    <property type="entry name" value="Rossmann-like_a/b/a_fold"/>
</dbReference>
<dbReference type="GO" id="GO:0006423">
    <property type="term" value="P:cysteinyl-tRNA aminoacylation"/>
    <property type="evidence" value="ECO:0007669"/>
    <property type="project" value="UniProtKB-UniRule"/>
</dbReference>
<comment type="similarity">
    <text evidence="1 10">Belongs to the class-I aminoacyl-tRNA synthetase family.</text>
</comment>
<comment type="subunit">
    <text evidence="2 10">Monomer.</text>
</comment>
<comment type="catalytic activity">
    <reaction evidence="10">
        <text>tRNA(Cys) + L-cysteine + ATP = L-cysteinyl-tRNA(Cys) + AMP + diphosphate</text>
        <dbReference type="Rhea" id="RHEA:17773"/>
        <dbReference type="Rhea" id="RHEA-COMP:9661"/>
        <dbReference type="Rhea" id="RHEA-COMP:9679"/>
        <dbReference type="ChEBI" id="CHEBI:30616"/>
        <dbReference type="ChEBI" id="CHEBI:33019"/>
        <dbReference type="ChEBI" id="CHEBI:35235"/>
        <dbReference type="ChEBI" id="CHEBI:78442"/>
        <dbReference type="ChEBI" id="CHEBI:78517"/>
        <dbReference type="ChEBI" id="CHEBI:456215"/>
        <dbReference type="EC" id="6.1.1.16"/>
    </reaction>
</comment>
<proteinExistence type="inferred from homology"/>
<gene>
    <name evidence="10" type="primary">cysS</name>
    <name evidence="13" type="ORF">FYJ91_18535</name>
</gene>
<feature type="domain" description="tRNA synthetases class I catalytic" evidence="11">
    <location>
        <begin position="22"/>
        <end position="332"/>
    </location>
</feature>
<evidence type="ECO:0000256" key="8">
    <source>
        <dbReference type="ARBA" id="ARBA00022917"/>
    </source>
</evidence>
<dbReference type="SUPFAM" id="SSF52374">
    <property type="entry name" value="Nucleotidylyl transferase"/>
    <property type="match status" value="1"/>
</dbReference>
<feature type="binding site" evidence="10">
    <location>
        <position position="288"/>
    </location>
    <ligand>
        <name>ATP</name>
        <dbReference type="ChEBI" id="CHEBI:30616"/>
    </ligand>
</feature>
<evidence type="ECO:0000256" key="2">
    <source>
        <dbReference type="ARBA" id="ARBA00011245"/>
    </source>
</evidence>
<dbReference type="NCBIfam" id="TIGR00435">
    <property type="entry name" value="cysS"/>
    <property type="match status" value="1"/>
</dbReference>
<evidence type="ECO:0000313" key="14">
    <source>
        <dbReference type="Proteomes" id="UP000322077"/>
    </source>
</evidence>
<dbReference type="GO" id="GO:0005524">
    <property type="term" value="F:ATP binding"/>
    <property type="evidence" value="ECO:0007669"/>
    <property type="project" value="UniProtKB-UniRule"/>
</dbReference>
<dbReference type="Gene3D" id="3.40.50.620">
    <property type="entry name" value="HUPs"/>
    <property type="match status" value="1"/>
</dbReference>
<evidence type="ECO:0000256" key="10">
    <source>
        <dbReference type="HAMAP-Rule" id="MF_00041"/>
    </source>
</evidence>
<dbReference type="GO" id="GO:0004817">
    <property type="term" value="F:cysteine-tRNA ligase activity"/>
    <property type="evidence" value="ECO:0007669"/>
    <property type="project" value="UniProtKB-UniRule"/>
</dbReference>
<dbReference type="Pfam" id="PF23493">
    <property type="entry name" value="CysS_C"/>
    <property type="match status" value="1"/>
</dbReference>
<dbReference type="Pfam" id="PF01406">
    <property type="entry name" value="tRNA-synt_1e"/>
    <property type="match status" value="1"/>
</dbReference>
<dbReference type="PANTHER" id="PTHR10890">
    <property type="entry name" value="CYSTEINYL-TRNA SYNTHETASE"/>
    <property type="match status" value="1"/>
</dbReference>
<keyword evidence="14" id="KW-1185">Reference proteome</keyword>
<evidence type="ECO:0000256" key="9">
    <source>
        <dbReference type="ARBA" id="ARBA00023146"/>
    </source>
</evidence>
<dbReference type="GO" id="GO:0005829">
    <property type="term" value="C:cytosol"/>
    <property type="evidence" value="ECO:0007669"/>
    <property type="project" value="TreeGrafter"/>
</dbReference>
<feature type="domain" description="Cysteinyl-tRNA ligase anticodon binding" evidence="12">
    <location>
        <begin position="458"/>
        <end position="502"/>
    </location>
</feature>
<dbReference type="GO" id="GO:0008270">
    <property type="term" value="F:zinc ion binding"/>
    <property type="evidence" value="ECO:0007669"/>
    <property type="project" value="UniProtKB-UniRule"/>
</dbReference>
<dbReference type="InterPro" id="IPR024909">
    <property type="entry name" value="Cys-tRNA/MSH_ligase"/>
</dbReference>
<dbReference type="EC" id="6.1.1.16" evidence="10"/>
<evidence type="ECO:0000259" key="12">
    <source>
        <dbReference type="Pfam" id="PF23493"/>
    </source>
</evidence>
<evidence type="ECO:0000256" key="7">
    <source>
        <dbReference type="ARBA" id="ARBA00022840"/>
    </source>
</evidence>
<dbReference type="HAMAP" id="MF_00041">
    <property type="entry name" value="Cys_tRNA_synth"/>
    <property type="match status" value="1"/>
</dbReference>
<name>A0A5D9C130_9SPHN</name>
<organism evidence="13 14">
    <name type="scientific">Sphingomonas montanisoli</name>
    <dbReference type="NCBI Taxonomy" id="2606412"/>
    <lineage>
        <taxon>Bacteria</taxon>
        <taxon>Pseudomonadati</taxon>
        <taxon>Pseudomonadota</taxon>
        <taxon>Alphaproteobacteria</taxon>
        <taxon>Sphingomonadales</taxon>
        <taxon>Sphingomonadaceae</taxon>
        <taxon>Sphingomonas</taxon>
    </lineage>
</organism>
<keyword evidence="8 10" id="KW-0648">Protein biosynthesis</keyword>
<evidence type="ECO:0000313" key="13">
    <source>
        <dbReference type="EMBL" id="TZG24750.1"/>
    </source>
</evidence>
<feature type="binding site" evidence="10">
    <location>
        <position position="35"/>
    </location>
    <ligand>
        <name>Zn(2+)</name>
        <dbReference type="ChEBI" id="CHEBI:29105"/>
    </ligand>
</feature>
<keyword evidence="6 10" id="KW-0862">Zinc</keyword>
<feature type="binding site" evidence="10">
    <location>
        <position position="251"/>
    </location>
    <ligand>
        <name>Zn(2+)</name>
        <dbReference type="ChEBI" id="CHEBI:29105"/>
    </ligand>
</feature>
<evidence type="ECO:0000256" key="1">
    <source>
        <dbReference type="ARBA" id="ARBA00005594"/>
    </source>
</evidence>
<comment type="subcellular location">
    <subcellularLocation>
        <location evidence="10">Cytoplasm</location>
    </subcellularLocation>
</comment>
<dbReference type="InterPro" id="IPR032678">
    <property type="entry name" value="tRNA-synt_1_cat_dom"/>
</dbReference>
<dbReference type="PRINTS" id="PR00983">
    <property type="entry name" value="TRNASYNTHCYS"/>
</dbReference>
<feature type="binding site" evidence="10">
    <location>
        <position position="226"/>
    </location>
    <ligand>
        <name>Zn(2+)</name>
        <dbReference type="ChEBI" id="CHEBI:29105"/>
    </ligand>
</feature>
<dbReference type="PANTHER" id="PTHR10890:SF3">
    <property type="entry name" value="CYSTEINE--TRNA LIGASE, CYTOPLASMIC"/>
    <property type="match status" value="1"/>
</dbReference>
<evidence type="ECO:0000256" key="5">
    <source>
        <dbReference type="ARBA" id="ARBA00022741"/>
    </source>
</evidence>
<dbReference type="AlphaFoldDB" id="A0A5D9C130"/>
<dbReference type="EMBL" id="VTOU01000005">
    <property type="protein sequence ID" value="TZG24750.1"/>
    <property type="molecule type" value="Genomic_DNA"/>
</dbReference>
<keyword evidence="5 10" id="KW-0547">Nucleotide-binding</keyword>
<dbReference type="InterPro" id="IPR015803">
    <property type="entry name" value="Cys-tRNA-ligase"/>
</dbReference>
<keyword evidence="3 10" id="KW-0436">Ligase</keyword>
<dbReference type="CDD" id="cd00672">
    <property type="entry name" value="CysRS_core"/>
    <property type="match status" value="1"/>
</dbReference>
<dbReference type="RefSeq" id="WP_149523945.1">
    <property type="nucleotide sequence ID" value="NZ_VTOU01000005.1"/>
</dbReference>
<evidence type="ECO:0000256" key="4">
    <source>
        <dbReference type="ARBA" id="ARBA00022723"/>
    </source>
</evidence>
<feature type="short sequence motif" description="'HIGH' region" evidence="10">
    <location>
        <begin position="37"/>
        <end position="47"/>
    </location>
</feature>
<dbReference type="InterPro" id="IPR056411">
    <property type="entry name" value="CysS_C"/>
</dbReference>